<proteinExistence type="predicted"/>
<evidence type="ECO:0008006" key="3">
    <source>
        <dbReference type="Google" id="ProtNLM"/>
    </source>
</evidence>
<organism evidence="1 2">
    <name type="scientific">Hymenobacter polaris</name>
    <dbReference type="NCBI Taxonomy" id="2682546"/>
    <lineage>
        <taxon>Bacteria</taxon>
        <taxon>Pseudomonadati</taxon>
        <taxon>Bacteroidota</taxon>
        <taxon>Cytophagia</taxon>
        <taxon>Cytophagales</taxon>
        <taxon>Hymenobacteraceae</taxon>
        <taxon>Hymenobacter</taxon>
    </lineage>
</organism>
<sequence length="116" mass="13214">METTSLYRPVSQAELDLIAASGWRAFPPRLSEQPIFYPVLNEEYANQISRDWNVPYYGVGYVVRFAVETAYLGQFATQNVGDPHHNELWVPAEQLAEFNAHIIGPIEVTATFRRQA</sequence>
<evidence type="ECO:0000313" key="1">
    <source>
        <dbReference type="EMBL" id="NML66726.1"/>
    </source>
</evidence>
<reference evidence="1 2" key="1">
    <citation type="submission" date="2020-04" db="EMBL/GenBank/DDBJ databases">
        <title>Hymenobacter polaris sp. nov., isolated from Arctic soil.</title>
        <authorList>
            <person name="Dahal R.H."/>
        </authorList>
    </citation>
    <scope>NUCLEOTIDE SEQUENCE [LARGE SCALE GENOMIC DNA]</scope>
    <source>
        <strain evidence="1 2">RP-2-7</strain>
    </source>
</reference>
<gene>
    <name evidence="1" type="ORF">HHL22_16075</name>
</gene>
<dbReference type="AlphaFoldDB" id="A0A7Y0AG51"/>
<protein>
    <recommendedName>
        <fullName evidence="3">ADP-ribosylation/crystallin J1</fullName>
    </recommendedName>
</protein>
<dbReference type="Proteomes" id="UP000559626">
    <property type="component" value="Unassembled WGS sequence"/>
</dbReference>
<evidence type="ECO:0000313" key="2">
    <source>
        <dbReference type="Proteomes" id="UP000559626"/>
    </source>
</evidence>
<name>A0A7Y0AG51_9BACT</name>
<dbReference type="EMBL" id="JABBGH010000002">
    <property type="protein sequence ID" value="NML66726.1"/>
    <property type="molecule type" value="Genomic_DNA"/>
</dbReference>
<keyword evidence="2" id="KW-1185">Reference proteome</keyword>
<accession>A0A7Y0AG51</accession>
<comment type="caution">
    <text evidence="1">The sequence shown here is derived from an EMBL/GenBank/DDBJ whole genome shotgun (WGS) entry which is preliminary data.</text>
</comment>